<evidence type="ECO:0000313" key="3">
    <source>
        <dbReference type="EMBL" id="MDN5210868.1"/>
    </source>
</evidence>
<gene>
    <name evidence="3" type="ORF">QQ020_02375</name>
</gene>
<comment type="caution">
    <text evidence="3">The sequence shown here is derived from an EMBL/GenBank/DDBJ whole genome shotgun (WGS) entry which is preliminary data.</text>
</comment>
<proteinExistence type="inferred from homology"/>
<dbReference type="InterPro" id="IPR051557">
    <property type="entry name" value="NipSnap_domain"/>
</dbReference>
<evidence type="ECO:0000313" key="4">
    <source>
        <dbReference type="Proteomes" id="UP001172083"/>
    </source>
</evidence>
<dbReference type="RefSeq" id="WP_346756208.1">
    <property type="nucleotide sequence ID" value="NZ_JAUJEB010000001.1"/>
</dbReference>
<name>A0ABT8KZK5_9BACT</name>
<dbReference type="InterPro" id="IPR012577">
    <property type="entry name" value="NIPSNAP"/>
</dbReference>
<keyword evidence="4" id="KW-1185">Reference proteome</keyword>
<dbReference type="InterPro" id="IPR011008">
    <property type="entry name" value="Dimeric_a/b-barrel"/>
</dbReference>
<sequence length="103" mass="12073">MIYELRTYTCYPGTVPTVLDMWEKQGKAMLDPYFKMVGQWTSETGTANQIVTLWAFDDMNHRQEMREKLMKHPGFLEYLTACRKYYVTQTSQFLSATALSPIK</sequence>
<protein>
    <submittedName>
        <fullName evidence="3">NIPSNAP family protein</fullName>
    </submittedName>
</protein>
<dbReference type="Gene3D" id="3.30.70.100">
    <property type="match status" value="1"/>
</dbReference>
<organism evidence="3 4">
    <name type="scientific">Agaribacillus aureus</name>
    <dbReference type="NCBI Taxonomy" id="3051825"/>
    <lineage>
        <taxon>Bacteria</taxon>
        <taxon>Pseudomonadati</taxon>
        <taxon>Bacteroidota</taxon>
        <taxon>Cytophagia</taxon>
        <taxon>Cytophagales</taxon>
        <taxon>Splendidivirgaceae</taxon>
        <taxon>Agaribacillus</taxon>
    </lineage>
</organism>
<dbReference type="PANTHER" id="PTHR21017:SF17">
    <property type="entry name" value="PROTEIN NIPSNAP"/>
    <property type="match status" value="1"/>
</dbReference>
<evidence type="ECO:0000259" key="2">
    <source>
        <dbReference type="Pfam" id="PF07978"/>
    </source>
</evidence>
<dbReference type="Proteomes" id="UP001172083">
    <property type="component" value="Unassembled WGS sequence"/>
</dbReference>
<dbReference type="SUPFAM" id="SSF54909">
    <property type="entry name" value="Dimeric alpha+beta barrel"/>
    <property type="match status" value="1"/>
</dbReference>
<feature type="domain" description="NIPSNAP" evidence="2">
    <location>
        <begin position="3"/>
        <end position="101"/>
    </location>
</feature>
<evidence type="ECO:0000256" key="1">
    <source>
        <dbReference type="ARBA" id="ARBA00005291"/>
    </source>
</evidence>
<comment type="similarity">
    <text evidence="1">Belongs to the NipSnap family.</text>
</comment>
<dbReference type="PANTHER" id="PTHR21017">
    <property type="entry name" value="NIPSNAP-RELATED"/>
    <property type="match status" value="1"/>
</dbReference>
<dbReference type="Pfam" id="PF07978">
    <property type="entry name" value="NIPSNAP"/>
    <property type="match status" value="1"/>
</dbReference>
<reference evidence="3" key="1">
    <citation type="submission" date="2023-06" db="EMBL/GenBank/DDBJ databases">
        <title>Genomic of Agaribacillus aureum.</title>
        <authorList>
            <person name="Wang G."/>
        </authorList>
    </citation>
    <scope>NUCLEOTIDE SEQUENCE</scope>
    <source>
        <strain evidence="3">BMA12</strain>
    </source>
</reference>
<dbReference type="EMBL" id="JAUJEB010000001">
    <property type="protein sequence ID" value="MDN5210868.1"/>
    <property type="molecule type" value="Genomic_DNA"/>
</dbReference>
<accession>A0ABT8KZK5</accession>